<comment type="caution">
    <text evidence="7">The sequence shown here is derived from an EMBL/GenBank/DDBJ whole genome shotgun (WGS) entry which is preliminary data.</text>
</comment>
<feature type="compositionally biased region" description="Acidic residues" evidence="5">
    <location>
        <begin position="133"/>
        <end position="156"/>
    </location>
</feature>
<dbReference type="InterPro" id="IPR001876">
    <property type="entry name" value="Znf_RanBP2"/>
</dbReference>
<keyword evidence="2 4" id="KW-0863">Zinc-finger</keyword>
<dbReference type="GO" id="GO:0008270">
    <property type="term" value="F:zinc ion binding"/>
    <property type="evidence" value="ECO:0007669"/>
    <property type="project" value="UniProtKB-KW"/>
</dbReference>
<dbReference type="SMART" id="SM00547">
    <property type="entry name" value="ZnF_RBZ"/>
    <property type="match status" value="2"/>
</dbReference>
<evidence type="ECO:0000313" key="8">
    <source>
        <dbReference type="Proteomes" id="UP001165160"/>
    </source>
</evidence>
<protein>
    <recommendedName>
        <fullName evidence="6">RanBP2-type domain-containing protein</fullName>
    </recommendedName>
</protein>
<evidence type="ECO:0000256" key="2">
    <source>
        <dbReference type="ARBA" id="ARBA00022771"/>
    </source>
</evidence>
<evidence type="ECO:0000256" key="4">
    <source>
        <dbReference type="PROSITE-ProRule" id="PRU00322"/>
    </source>
</evidence>
<keyword evidence="8" id="KW-1185">Reference proteome</keyword>
<name>A0A9W7EYM3_9STRA</name>
<accession>A0A9W7EYM3</accession>
<feature type="domain" description="RanBP2-type" evidence="6">
    <location>
        <begin position="204"/>
        <end position="233"/>
    </location>
</feature>
<gene>
    <name evidence="7" type="ORF">TrVE_jg4039</name>
</gene>
<evidence type="ECO:0000259" key="6">
    <source>
        <dbReference type="PROSITE" id="PS50199"/>
    </source>
</evidence>
<evidence type="ECO:0000256" key="1">
    <source>
        <dbReference type="ARBA" id="ARBA00022723"/>
    </source>
</evidence>
<dbReference type="PROSITE" id="PS01358">
    <property type="entry name" value="ZF_RANBP2_1"/>
    <property type="match status" value="2"/>
</dbReference>
<proteinExistence type="predicted"/>
<evidence type="ECO:0000313" key="7">
    <source>
        <dbReference type="EMBL" id="GMH97309.1"/>
    </source>
</evidence>
<dbReference type="EMBL" id="BRXX01000198">
    <property type="protein sequence ID" value="GMH97309.1"/>
    <property type="molecule type" value="Genomic_DNA"/>
</dbReference>
<keyword evidence="1" id="KW-0479">Metal-binding</keyword>
<dbReference type="AlphaFoldDB" id="A0A9W7EYM3"/>
<keyword evidence="3" id="KW-0862">Zinc</keyword>
<sequence length="363" mass="41056">MSSQDPSVPSLDDLVDSRNRAYRASLILNGIPPNGKHAPISISMPHFPPPWKVQVKRKSSGKILHRFMHPKNGLWTDMVAATQFRRWLEEEEPDRDVSDTEDRDTEDPDEEEEGEGEEEEQQQQQQQQVDEEKSSEEEEEEGEGVDEEEEEEEEESQPIITTTTTTSPSQKRKKRKAASIRMPPKQRSQALQKSPPSSSSPPPSPSTWLCPTCSLYNSSTSLTCQSCSSPHTPSICLLESLNLAIWLCNSCNLVNSTGTNICACCEVPCFEFSTVPKRKLEYYDAPVWRRYDKSRQWGTVEGLKEYLRACGGTGEECEGWRVEKEENNGRKVYVGGGKRFGTLPQVAEYFDLIGCLRNRVKVD</sequence>
<feature type="region of interest" description="Disordered" evidence="5">
    <location>
        <begin position="88"/>
        <end position="204"/>
    </location>
</feature>
<organism evidence="7 8">
    <name type="scientific">Triparma verrucosa</name>
    <dbReference type="NCBI Taxonomy" id="1606542"/>
    <lineage>
        <taxon>Eukaryota</taxon>
        <taxon>Sar</taxon>
        <taxon>Stramenopiles</taxon>
        <taxon>Ochrophyta</taxon>
        <taxon>Bolidophyceae</taxon>
        <taxon>Parmales</taxon>
        <taxon>Triparmaceae</taxon>
        <taxon>Triparma</taxon>
    </lineage>
</organism>
<dbReference type="PROSITE" id="PS50199">
    <property type="entry name" value="ZF_RANBP2_2"/>
    <property type="match status" value="1"/>
</dbReference>
<feature type="compositionally biased region" description="Acidic residues" evidence="5">
    <location>
        <begin position="101"/>
        <end position="121"/>
    </location>
</feature>
<evidence type="ECO:0000256" key="5">
    <source>
        <dbReference type="SAM" id="MobiDB-lite"/>
    </source>
</evidence>
<dbReference type="Proteomes" id="UP001165160">
    <property type="component" value="Unassembled WGS sequence"/>
</dbReference>
<reference evidence="8" key="1">
    <citation type="journal article" date="2023" name="Commun. Biol.">
        <title>Genome analysis of Parmales, the sister group of diatoms, reveals the evolutionary specialization of diatoms from phago-mixotrophs to photoautotrophs.</title>
        <authorList>
            <person name="Ban H."/>
            <person name="Sato S."/>
            <person name="Yoshikawa S."/>
            <person name="Yamada K."/>
            <person name="Nakamura Y."/>
            <person name="Ichinomiya M."/>
            <person name="Sato N."/>
            <person name="Blanc-Mathieu R."/>
            <person name="Endo H."/>
            <person name="Kuwata A."/>
            <person name="Ogata H."/>
        </authorList>
    </citation>
    <scope>NUCLEOTIDE SEQUENCE [LARGE SCALE GENOMIC DNA]</scope>
    <source>
        <strain evidence="8">NIES 3699</strain>
    </source>
</reference>
<evidence type="ECO:0000256" key="3">
    <source>
        <dbReference type="ARBA" id="ARBA00022833"/>
    </source>
</evidence>